<dbReference type="EMBL" id="JAEPES010000001">
    <property type="protein sequence ID" value="MBK4346279.1"/>
    <property type="molecule type" value="Genomic_DNA"/>
</dbReference>
<evidence type="ECO:0000313" key="1">
    <source>
        <dbReference type="EMBL" id="MBK4346279.1"/>
    </source>
</evidence>
<evidence type="ECO:0000313" key="2">
    <source>
        <dbReference type="Proteomes" id="UP000636458"/>
    </source>
</evidence>
<comment type="caution">
    <text evidence="1">The sequence shown here is derived from an EMBL/GenBank/DDBJ whole genome shotgun (WGS) entry which is preliminary data.</text>
</comment>
<dbReference type="AlphaFoldDB" id="A0A934W2K3"/>
<reference evidence="1" key="1">
    <citation type="submission" date="2021-01" db="EMBL/GenBank/DDBJ databases">
        <title>Lacisediminihabitans sp. nov. strain G11-30, isolated from Antarctic Soil.</title>
        <authorList>
            <person name="Li J."/>
        </authorList>
    </citation>
    <scope>NUCLEOTIDE SEQUENCE</scope>
    <source>
        <strain evidence="1">G11-30</strain>
    </source>
</reference>
<protein>
    <submittedName>
        <fullName evidence="1">Uncharacterized protein</fullName>
    </submittedName>
</protein>
<dbReference type="Proteomes" id="UP000636458">
    <property type="component" value="Unassembled WGS sequence"/>
</dbReference>
<accession>A0A934W2K3</accession>
<organism evidence="1 2">
    <name type="scientific">Lacisediminihabitans changchengi</name>
    <dbReference type="NCBI Taxonomy" id="2787634"/>
    <lineage>
        <taxon>Bacteria</taxon>
        <taxon>Bacillati</taxon>
        <taxon>Actinomycetota</taxon>
        <taxon>Actinomycetes</taxon>
        <taxon>Micrococcales</taxon>
        <taxon>Microbacteriaceae</taxon>
        <taxon>Lacisediminihabitans</taxon>
    </lineage>
</organism>
<gene>
    <name evidence="1" type="ORF">IV501_01410</name>
</gene>
<name>A0A934W2K3_9MICO</name>
<sequence>MAADETLRLPTTIFRGVFNLGLKNAARIQLPKALAHPELFADWDEENSVCSLFVEYEDGQLHLDRSASGTEHHFHRANGESSARSPWSSRDTAVLLEWATILSADFFARMPDLMEDFEEAAAWQEAGYPLYVCETDPAFLELLEVEIEGELLTLPWLGSGEVAQEHLEGDNHLVALLWNGAGGSPDREIARAWVDPATDQPVTSVAPGIDWDAVGLPADEVSSWFEGTYLNHHIIPDGATALITASLERMGGLS</sequence>
<keyword evidence="2" id="KW-1185">Reference proteome</keyword>
<proteinExistence type="predicted"/>
<dbReference type="RefSeq" id="WP_200554629.1">
    <property type="nucleotide sequence ID" value="NZ_JAEPES010000001.1"/>
</dbReference>